<feature type="compositionally biased region" description="Low complexity" evidence="1">
    <location>
        <begin position="73"/>
        <end position="86"/>
    </location>
</feature>
<dbReference type="InterPro" id="IPR007062">
    <property type="entry name" value="PPI-2"/>
</dbReference>
<sequence length="400" mass="44986">MKKARVRWNEANLDEIEANKPVRQKITEPKTPYHPHMIDNDVSLSPRRGSFEDGHGDALDAEAICSALNDVASSSNNSSGPSGWTSSEDEVDTMDQDDEDSDFKEHRRAHYDEFQKVKELRRKGSFLKDESKGEVEDSGKDRSCDTSSLLTAGVKDMKIVESSMSQWILGSLRNNINCLFVIFIAVLLSYAFSIFIFPTEPSCYYGRITKNATANTTGNRLTAPPPANQPAKAHPIAFSPVLIGPAIDPQLEDLFNWKIDEPMSRHSSHDRPVLMCKYPFMLGIMATFLSDKFKDPQIEKYNGTTNLIDHLRAFQNLMRLHRMPNVIACQAFSPTLKKEARDWSATWLLQYITSISDFTIKFALALQAILDKTSWGVKNLQMTSVVSCHGSLTKVWALNV</sequence>
<evidence type="ECO:0000256" key="1">
    <source>
        <dbReference type="SAM" id="MobiDB-lite"/>
    </source>
</evidence>
<dbReference type="Pfam" id="PF04979">
    <property type="entry name" value="IPP-2"/>
    <property type="match status" value="1"/>
</dbReference>
<dbReference type="EMBL" id="JBFOLK010000001">
    <property type="protein sequence ID" value="KAL2540139.1"/>
    <property type="molecule type" value="Genomic_DNA"/>
</dbReference>
<comment type="caution">
    <text evidence="3">The sequence shown here is derived from an EMBL/GenBank/DDBJ whole genome shotgun (WGS) entry which is preliminary data.</text>
</comment>
<feature type="region of interest" description="Disordered" evidence="1">
    <location>
        <begin position="71"/>
        <end position="106"/>
    </location>
</feature>
<evidence type="ECO:0000313" key="3">
    <source>
        <dbReference type="EMBL" id="KAL2540139.1"/>
    </source>
</evidence>
<feature type="region of interest" description="Disordered" evidence="1">
    <location>
        <begin position="19"/>
        <end position="56"/>
    </location>
</feature>
<dbReference type="PANTHER" id="PTHR12398:SF20">
    <property type="entry name" value="PROTEIN PHOSPHATASE 1 REGULATORY INHIBITOR SUBUNIT 2"/>
    <property type="match status" value="1"/>
</dbReference>
<dbReference type="Proteomes" id="UP001604336">
    <property type="component" value="Unassembled WGS sequence"/>
</dbReference>
<dbReference type="AlphaFoldDB" id="A0ABD1VS04"/>
<gene>
    <name evidence="3" type="ORF">Adt_01117</name>
</gene>
<keyword evidence="2" id="KW-1133">Transmembrane helix</keyword>
<evidence type="ECO:0000256" key="2">
    <source>
        <dbReference type="SAM" id="Phobius"/>
    </source>
</evidence>
<keyword evidence="2" id="KW-0472">Membrane</keyword>
<name>A0ABD1VS04_9LAMI</name>
<keyword evidence="2" id="KW-0812">Transmembrane</keyword>
<reference evidence="4" key="1">
    <citation type="submission" date="2024-07" db="EMBL/GenBank/DDBJ databases">
        <title>Two chromosome-level genome assemblies of Korean endemic species Abeliophyllum distichum and Forsythia ovata (Oleaceae).</title>
        <authorList>
            <person name="Jang H."/>
        </authorList>
    </citation>
    <scope>NUCLEOTIDE SEQUENCE [LARGE SCALE GENOMIC DNA]</scope>
</reference>
<feature type="compositionally biased region" description="Acidic residues" evidence="1">
    <location>
        <begin position="87"/>
        <end position="102"/>
    </location>
</feature>
<proteinExistence type="predicted"/>
<feature type="transmembrane region" description="Helical" evidence="2">
    <location>
        <begin position="176"/>
        <end position="197"/>
    </location>
</feature>
<evidence type="ECO:0000313" key="4">
    <source>
        <dbReference type="Proteomes" id="UP001604336"/>
    </source>
</evidence>
<keyword evidence="4" id="KW-1185">Reference proteome</keyword>
<accession>A0ABD1VS04</accession>
<dbReference type="PANTHER" id="PTHR12398">
    <property type="entry name" value="PROTEIN PHOSPHATASE INHIBITOR"/>
    <property type="match status" value="1"/>
</dbReference>
<protein>
    <submittedName>
        <fullName evidence="3">Uncharacterized protein</fullName>
    </submittedName>
</protein>
<feature type="compositionally biased region" description="Basic and acidic residues" evidence="1">
    <location>
        <begin position="19"/>
        <end position="28"/>
    </location>
</feature>
<organism evidence="3 4">
    <name type="scientific">Abeliophyllum distichum</name>
    <dbReference type="NCBI Taxonomy" id="126358"/>
    <lineage>
        <taxon>Eukaryota</taxon>
        <taxon>Viridiplantae</taxon>
        <taxon>Streptophyta</taxon>
        <taxon>Embryophyta</taxon>
        <taxon>Tracheophyta</taxon>
        <taxon>Spermatophyta</taxon>
        <taxon>Magnoliopsida</taxon>
        <taxon>eudicotyledons</taxon>
        <taxon>Gunneridae</taxon>
        <taxon>Pentapetalae</taxon>
        <taxon>asterids</taxon>
        <taxon>lamiids</taxon>
        <taxon>Lamiales</taxon>
        <taxon>Oleaceae</taxon>
        <taxon>Forsythieae</taxon>
        <taxon>Abeliophyllum</taxon>
    </lineage>
</organism>